<dbReference type="GeneID" id="93642278"/>
<accession>A0A0B6AJ75</accession>
<reference evidence="1 2" key="1">
    <citation type="journal article" date="2015" name="Genome Announc.">
        <title>Complete genome sequences for 35 biothreat assay-relevant bacillus species.</title>
        <authorList>
            <person name="Johnson S.L."/>
            <person name="Daligault H.E."/>
            <person name="Davenport K.W."/>
            <person name="Jaissle J."/>
            <person name="Frey K.G."/>
            <person name="Ladner J.T."/>
            <person name="Broomall S.M."/>
            <person name="Bishop-Lilly K.A."/>
            <person name="Bruce D.C."/>
            <person name="Gibbons H.S."/>
            <person name="Coyne S.R."/>
            <person name="Lo C.C."/>
            <person name="Meincke L."/>
            <person name="Munk A.C."/>
            <person name="Koroleva G.I."/>
            <person name="Rosenzweig C.N."/>
            <person name="Palacios G.F."/>
            <person name="Redden C.L."/>
            <person name="Minogue T.D."/>
            <person name="Chain P.S."/>
        </authorList>
    </citation>
    <scope>NUCLEOTIDE SEQUENCE [LARGE SCALE GENOMIC DNA]</scope>
    <source>
        <strain evidence="2">ATCC 14581 / DSM 32 / JCM 2506 / NBRC 15308 / NCIMB 9376 / NCTC 10342 / NRRL B-14308 / VKM B-512</strain>
    </source>
</reference>
<dbReference type="AlphaFoldDB" id="A0A0B6AJ75"/>
<dbReference type="HOGENOM" id="CLU_152427_1_1_9"/>
<gene>
    <name evidence="1" type="ORF">BG04_4266</name>
</gene>
<name>A0A0B6AJ75_PRIM2</name>
<sequence>MKERFVAVRKNADGDLLEFQTASGDVLAYEAALKKVEAGDVEHVSTFVGKDGGTYIRSIPDHDKTNNLDALPSF</sequence>
<organism evidence="1 2">
    <name type="scientific">Priestia megaterium (strain ATCC 14581 / DSM 32 / CCUG 1817 / JCM 2506 / NBRC 15308 / NCIMB 9376 / NCTC 10342 / NRRL B-14308 / VKM B-512 / Ford 19)</name>
    <name type="common">Bacillus megaterium</name>
    <dbReference type="NCBI Taxonomy" id="1348623"/>
    <lineage>
        <taxon>Bacteria</taxon>
        <taxon>Bacillati</taxon>
        <taxon>Bacillota</taxon>
        <taxon>Bacilli</taxon>
        <taxon>Bacillales</taxon>
        <taxon>Bacillaceae</taxon>
        <taxon>Priestia</taxon>
    </lineage>
</organism>
<dbReference type="EMBL" id="CP009920">
    <property type="protein sequence ID" value="AJI21117.1"/>
    <property type="molecule type" value="Genomic_DNA"/>
</dbReference>
<proteinExistence type="predicted"/>
<dbReference type="KEGG" id="bmeg:BG04_4266"/>
<dbReference type="RefSeq" id="WP_016763809.1">
    <property type="nucleotide sequence ID" value="NZ_BCVB01000005.1"/>
</dbReference>
<dbReference type="Proteomes" id="UP000031829">
    <property type="component" value="Chromosome"/>
</dbReference>
<dbReference type="Pfam" id="PF13031">
    <property type="entry name" value="DUF3892"/>
    <property type="match status" value="1"/>
</dbReference>
<dbReference type="InterPro" id="IPR024997">
    <property type="entry name" value="DUF3892"/>
</dbReference>
<evidence type="ECO:0000313" key="1">
    <source>
        <dbReference type="EMBL" id="AJI21117.1"/>
    </source>
</evidence>
<evidence type="ECO:0000313" key="2">
    <source>
        <dbReference type="Proteomes" id="UP000031829"/>
    </source>
</evidence>
<evidence type="ECO:0008006" key="3">
    <source>
        <dbReference type="Google" id="ProtNLM"/>
    </source>
</evidence>
<protein>
    <recommendedName>
        <fullName evidence="3">DUF3892 domain-containing protein</fullName>
    </recommendedName>
</protein>